<feature type="transmembrane region" description="Helical" evidence="7">
    <location>
        <begin position="222"/>
        <end position="244"/>
    </location>
</feature>
<feature type="transmembrane region" description="Helical" evidence="7">
    <location>
        <begin position="15"/>
        <end position="35"/>
    </location>
</feature>
<feature type="transmembrane region" description="Helical" evidence="7">
    <location>
        <begin position="188"/>
        <end position="206"/>
    </location>
</feature>
<feature type="transmembrane region" description="Helical" evidence="7">
    <location>
        <begin position="297"/>
        <end position="315"/>
    </location>
</feature>
<dbReference type="PANTHER" id="PTHR40074">
    <property type="entry name" value="O-ACETYLTRANSFERASE WECH"/>
    <property type="match status" value="1"/>
</dbReference>
<protein>
    <submittedName>
        <fullName evidence="9">Acyltransferase</fullName>
    </submittedName>
</protein>
<accession>A0ABS6BWT4</accession>
<comment type="subcellular location">
    <subcellularLocation>
        <location evidence="1">Cell membrane</location>
        <topology evidence="1">Multi-pass membrane protein</topology>
    </subcellularLocation>
</comment>
<evidence type="ECO:0000256" key="5">
    <source>
        <dbReference type="ARBA" id="ARBA00022989"/>
    </source>
</evidence>
<keyword evidence="3" id="KW-1003">Cell membrane</keyword>
<evidence type="ECO:0000256" key="2">
    <source>
        <dbReference type="ARBA" id="ARBA00007400"/>
    </source>
</evidence>
<feature type="transmembrane region" description="Helical" evidence="7">
    <location>
        <begin position="141"/>
        <end position="158"/>
    </location>
</feature>
<dbReference type="RefSeq" id="WP_216150275.1">
    <property type="nucleotide sequence ID" value="NZ_JAHLDV010000036.1"/>
</dbReference>
<keyword evidence="10" id="KW-1185">Reference proteome</keyword>
<evidence type="ECO:0000256" key="7">
    <source>
        <dbReference type="SAM" id="Phobius"/>
    </source>
</evidence>
<reference evidence="9 10" key="1">
    <citation type="submission" date="2021-06" db="EMBL/GenBank/DDBJ databases">
        <title>Clostridia strains as spoilage organisms.</title>
        <authorList>
            <person name="Wambui J."/>
            <person name="Stephan R."/>
            <person name="Stevens M.J.A."/>
        </authorList>
    </citation>
    <scope>NUCLEOTIDE SEQUENCE [LARGE SCALE GENOMIC DNA]</scope>
    <source>
        <strain evidence="9 10">DSM 14204</strain>
    </source>
</reference>
<feature type="transmembrane region" description="Helical" evidence="7">
    <location>
        <begin position="55"/>
        <end position="75"/>
    </location>
</feature>
<dbReference type="GO" id="GO:0016746">
    <property type="term" value="F:acyltransferase activity"/>
    <property type="evidence" value="ECO:0007669"/>
    <property type="project" value="UniProtKB-KW"/>
</dbReference>
<evidence type="ECO:0000256" key="1">
    <source>
        <dbReference type="ARBA" id="ARBA00004651"/>
    </source>
</evidence>
<evidence type="ECO:0000313" key="9">
    <source>
        <dbReference type="EMBL" id="MBU3160809.1"/>
    </source>
</evidence>
<gene>
    <name evidence="9" type="ORF">KPL37_13770</name>
</gene>
<feature type="transmembrane region" description="Helical" evidence="7">
    <location>
        <begin position="321"/>
        <end position="343"/>
    </location>
</feature>
<name>A0ABS6BWT4_9CLOT</name>
<evidence type="ECO:0000313" key="10">
    <source>
        <dbReference type="Proteomes" id="UP000776252"/>
    </source>
</evidence>
<evidence type="ECO:0000259" key="8">
    <source>
        <dbReference type="Pfam" id="PF01757"/>
    </source>
</evidence>
<dbReference type="Proteomes" id="UP000776252">
    <property type="component" value="Unassembled WGS sequence"/>
</dbReference>
<keyword evidence="9" id="KW-0012">Acyltransferase</keyword>
<feature type="transmembrane region" description="Helical" evidence="7">
    <location>
        <begin position="256"/>
        <end position="276"/>
    </location>
</feature>
<feature type="transmembrane region" description="Helical" evidence="7">
    <location>
        <begin position="96"/>
        <end position="114"/>
    </location>
</feature>
<feature type="domain" description="Acyltransferase 3" evidence="8">
    <location>
        <begin position="12"/>
        <end position="343"/>
    </location>
</feature>
<evidence type="ECO:0000256" key="3">
    <source>
        <dbReference type="ARBA" id="ARBA00022475"/>
    </source>
</evidence>
<sequence>MEIPKKQGYLNNISLLRVFAILIVVLGHSMVVYQYNWGIYTPLIKSSFFNSLKNYIDIFQMPLFIFISGYMFYYCRRECGKYKNTSKFSFDKTKRLLVPYLCVSILYVLPIRMLTNYKAYSDNNALEVFYKYILTGLDSGHLWYLIAIFEIFIVFYLFEPIINKLGTPASFIIIACANIISYKFPHVFQISTSIHYFMFFYLGYIIRKNEKAFAYEFKGNRNIILISASFILQFLLLIISLKISNNNLICTLSKNLVYLFSNISSAIFYFLALSTISFKYKSLNSNKILKFLDKESYAIYLFHSPLIYIMLKYIANKNISPFIVVPSFFVIILFGSLGISYIIKKTQILKFMIGASTTKKHSTISS</sequence>
<feature type="transmembrane region" description="Helical" evidence="7">
    <location>
        <begin position="165"/>
        <end position="182"/>
    </location>
</feature>
<dbReference type="Pfam" id="PF01757">
    <property type="entry name" value="Acyl_transf_3"/>
    <property type="match status" value="1"/>
</dbReference>
<dbReference type="InterPro" id="IPR002656">
    <property type="entry name" value="Acyl_transf_3_dom"/>
</dbReference>
<keyword evidence="9" id="KW-0808">Transferase</keyword>
<comment type="similarity">
    <text evidence="2">Belongs to the acyltransferase 3 family.</text>
</comment>
<dbReference type="EMBL" id="JAHLDV010000036">
    <property type="protein sequence ID" value="MBU3160809.1"/>
    <property type="molecule type" value="Genomic_DNA"/>
</dbReference>
<organism evidence="9 10">
    <name type="scientific">Clostridium frigoris</name>
    <dbReference type="NCBI Taxonomy" id="205327"/>
    <lineage>
        <taxon>Bacteria</taxon>
        <taxon>Bacillati</taxon>
        <taxon>Bacillota</taxon>
        <taxon>Clostridia</taxon>
        <taxon>Eubacteriales</taxon>
        <taxon>Clostridiaceae</taxon>
        <taxon>Clostridium</taxon>
    </lineage>
</organism>
<dbReference type="PANTHER" id="PTHR40074:SF2">
    <property type="entry name" value="O-ACETYLTRANSFERASE WECH"/>
    <property type="match status" value="1"/>
</dbReference>
<keyword evidence="6 7" id="KW-0472">Membrane</keyword>
<keyword evidence="5 7" id="KW-1133">Transmembrane helix</keyword>
<keyword evidence="4 7" id="KW-0812">Transmembrane</keyword>
<proteinExistence type="inferred from homology"/>
<evidence type="ECO:0000256" key="6">
    <source>
        <dbReference type="ARBA" id="ARBA00023136"/>
    </source>
</evidence>
<comment type="caution">
    <text evidence="9">The sequence shown here is derived from an EMBL/GenBank/DDBJ whole genome shotgun (WGS) entry which is preliminary data.</text>
</comment>
<evidence type="ECO:0000256" key="4">
    <source>
        <dbReference type="ARBA" id="ARBA00022692"/>
    </source>
</evidence>